<keyword evidence="1" id="KW-0472">Membrane</keyword>
<dbReference type="Proteomes" id="UP000614221">
    <property type="component" value="Unassembled WGS sequence"/>
</dbReference>
<reference evidence="2" key="1">
    <citation type="journal article" date="2014" name="Int. J. Syst. Evol. Microbiol.">
        <title>Complete genome sequence of Corynebacterium casei LMG S-19264T (=DSM 44701T), isolated from a smear-ripened cheese.</title>
        <authorList>
            <consortium name="US DOE Joint Genome Institute (JGI-PGF)"/>
            <person name="Walter F."/>
            <person name="Albersmeier A."/>
            <person name="Kalinowski J."/>
            <person name="Ruckert C."/>
        </authorList>
    </citation>
    <scope>NUCLEOTIDE SEQUENCE</scope>
    <source>
        <strain evidence="2">JCM 19018</strain>
    </source>
</reference>
<dbReference type="AlphaFoldDB" id="A0A830F4I5"/>
<evidence type="ECO:0000313" key="3">
    <source>
        <dbReference type="Proteomes" id="UP000614221"/>
    </source>
</evidence>
<feature type="transmembrane region" description="Helical" evidence="1">
    <location>
        <begin position="40"/>
        <end position="57"/>
    </location>
</feature>
<accession>A0A830F4I5</accession>
<dbReference type="OrthoDB" id="241530at2157"/>
<keyword evidence="1" id="KW-1133">Transmembrane helix</keyword>
<feature type="transmembrane region" description="Helical" evidence="1">
    <location>
        <begin position="10"/>
        <end position="28"/>
    </location>
</feature>
<dbReference type="RefSeq" id="WP_188978990.1">
    <property type="nucleotide sequence ID" value="NZ_BMPD01000005.1"/>
</dbReference>
<organism evidence="2 3">
    <name type="scientific">Haloarcula sebkhae</name>
    <dbReference type="NCBI Taxonomy" id="932660"/>
    <lineage>
        <taxon>Archaea</taxon>
        <taxon>Methanobacteriati</taxon>
        <taxon>Methanobacteriota</taxon>
        <taxon>Stenosarchaea group</taxon>
        <taxon>Halobacteria</taxon>
        <taxon>Halobacteriales</taxon>
        <taxon>Haloarculaceae</taxon>
        <taxon>Haloarcula</taxon>
    </lineage>
</organism>
<comment type="caution">
    <text evidence="2">The sequence shown here is derived from an EMBL/GenBank/DDBJ whole genome shotgun (WGS) entry which is preliminary data.</text>
</comment>
<reference evidence="2" key="2">
    <citation type="submission" date="2020-09" db="EMBL/GenBank/DDBJ databases">
        <authorList>
            <person name="Sun Q."/>
            <person name="Ohkuma M."/>
        </authorList>
    </citation>
    <scope>NUCLEOTIDE SEQUENCE</scope>
    <source>
        <strain evidence="2">JCM 19018</strain>
    </source>
</reference>
<proteinExistence type="predicted"/>
<evidence type="ECO:0000313" key="2">
    <source>
        <dbReference type="EMBL" id="GGK74628.1"/>
    </source>
</evidence>
<protein>
    <submittedName>
        <fullName evidence="2">Uncharacterized protein</fullName>
    </submittedName>
</protein>
<name>A0A830F4I5_9EURY</name>
<keyword evidence="1" id="KW-0812">Transmembrane</keyword>
<evidence type="ECO:0000256" key="1">
    <source>
        <dbReference type="SAM" id="Phobius"/>
    </source>
</evidence>
<gene>
    <name evidence="2" type="ORF">GCM10009067_28550</name>
</gene>
<sequence>MQRPQRPYRALRATVGTAVIATVTALWAHGQLTDNPLGTLWEVVILAIVIAAGFAVFGRRTFGAALDEAEQVKGGDGDDDE</sequence>
<dbReference type="EMBL" id="BMPD01000005">
    <property type="protein sequence ID" value="GGK74628.1"/>
    <property type="molecule type" value="Genomic_DNA"/>
</dbReference>